<dbReference type="PANTHER" id="PTHR48419">
    <property type="entry name" value="SULFOTRANSFERASE DOMAIN-CONTAINING PROTEIN"/>
    <property type="match status" value="1"/>
</dbReference>
<dbReference type="GO" id="GO:0008483">
    <property type="term" value="F:transaminase activity"/>
    <property type="evidence" value="ECO:0007669"/>
    <property type="project" value="UniProtKB-KW"/>
</dbReference>
<organism evidence="1 2">
    <name type="scientific">Gracilariopsis chorda</name>
    <dbReference type="NCBI Taxonomy" id="448386"/>
    <lineage>
        <taxon>Eukaryota</taxon>
        <taxon>Rhodophyta</taxon>
        <taxon>Florideophyceae</taxon>
        <taxon>Rhodymeniophycidae</taxon>
        <taxon>Gracilariales</taxon>
        <taxon>Gracilariaceae</taxon>
        <taxon>Gracilariopsis</taxon>
    </lineage>
</organism>
<protein>
    <submittedName>
        <fullName evidence="1">Branched-chain-amino-acid aminotransferase-like protein 1</fullName>
    </submittedName>
</protein>
<dbReference type="OrthoDB" id="2405944at2759"/>
<keyword evidence="1" id="KW-0808">Transferase</keyword>
<sequence>MEENKKNSVFVKEIAYQIGPLIKSKKAVLSFKGSLLIRHPAWVVPSFHRVWPKKFSEEMVSYQALHDIFAIMQDAGERVVVMDSHDLRNHPEKVVSAWCENMGIPARLDALTWERGMPEDWHTWAEWFKRTSESTGFIPTSAKSPPPLSEKLAKIVDANRPLYHALEAHKLQL</sequence>
<dbReference type="Pfam" id="PF19798">
    <property type="entry name" value="Sulfotransfer_5"/>
    <property type="match status" value="1"/>
</dbReference>
<dbReference type="PANTHER" id="PTHR48419:SF1">
    <property type="entry name" value="SULFOTRANSFERASE DOMAIN-CONTAINING PROTEIN"/>
    <property type="match status" value="1"/>
</dbReference>
<evidence type="ECO:0000313" key="1">
    <source>
        <dbReference type="EMBL" id="PXF40207.1"/>
    </source>
</evidence>
<proteinExistence type="predicted"/>
<evidence type="ECO:0000313" key="2">
    <source>
        <dbReference type="Proteomes" id="UP000247409"/>
    </source>
</evidence>
<dbReference type="InterPro" id="IPR027417">
    <property type="entry name" value="P-loop_NTPase"/>
</dbReference>
<dbReference type="Proteomes" id="UP000247409">
    <property type="component" value="Unassembled WGS sequence"/>
</dbReference>
<accession>A0A2V3IDR5</accession>
<dbReference type="STRING" id="448386.A0A2V3IDR5"/>
<dbReference type="Gene3D" id="3.40.50.300">
    <property type="entry name" value="P-loop containing nucleotide triphosphate hydrolases"/>
    <property type="match status" value="1"/>
</dbReference>
<dbReference type="InterPro" id="IPR053226">
    <property type="entry name" value="Pyrrolopyrazine_biosynth_F"/>
</dbReference>
<gene>
    <name evidence="1" type="ORF">BWQ96_10083</name>
</gene>
<name>A0A2V3IDR5_9FLOR</name>
<keyword evidence="1" id="KW-0032">Aminotransferase</keyword>
<reference evidence="1 2" key="1">
    <citation type="journal article" date="2018" name="Mol. Biol. Evol.">
        <title>Analysis of the draft genome of the red seaweed Gracilariopsis chorda provides insights into genome size evolution in Rhodophyta.</title>
        <authorList>
            <person name="Lee J."/>
            <person name="Yang E.C."/>
            <person name="Graf L."/>
            <person name="Yang J.H."/>
            <person name="Qiu H."/>
            <person name="Zel Zion U."/>
            <person name="Chan C.X."/>
            <person name="Stephens T.G."/>
            <person name="Weber A.P.M."/>
            <person name="Boo G.H."/>
            <person name="Boo S.M."/>
            <person name="Kim K.M."/>
            <person name="Shin Y."/>
            <person name="Jung M."/>
            <person name="Lee S.J."/>
            <person name="Yim H.S."/>
            <person name="Lee J.H."/>
            <person name="Bhattacharya D."/>
            <person name="Yoon H.S."/>
        </authorList>
    </citation>
    <scope>NUCLEOTIDE SEQUENCE [LARGE SCALE GENOMIC DNA]</scope>
    <source>
        <strain evidence="1 2">SKKU-2015</strain>
        <tissue evidence="1">Whole body</tissue>
    </source>
</reference>
<dbReference type="SUPFAM" id="SSF52540">
    <property type="entry name" value="P-loop containing nucleoside triphosphate hydrolases"/>
    <property type="match status" value="1"/>
</dbReference>
<dbReference type="AlphaFoldDB" id="A0A2V3IDR5"/>
<keyword evidence="2" id="KW-1185">Reference proteome</keyword>
<comment type="caution">
    <text evidence="1">The sequence shown here is derived from an EMBL/GenBank/DDBJ whole genome shotgun (WGS) entry which is preliminary data.</text>
</comment>
<dbReference type="EMBL" id="NBIV01000345">
    <property type="protein sequence ID" value="PXF40207.1"/>
    <property type="molecule type" value="Genomic_DNA"/>
</dbReference>